<feature type="region of interest" description="Disordered" evidence="1">
    <location>
        <begin position="757"/>
        <end position="791"/>
    </location>
</feature>
<feature type="region of interest" description="Disordered" evidence="1">
    <location>
        <begin position="559"/>
        <end position="583"/>
    </location>
</feature>
<feature type="region of interest" description="Disordered" evidence="1">
    <location>
        <begin position="1057"/>
        <end position="1116"/>
    </location>
</feature>
<dbReference type="Proteomes" id="UP001147733">
    <property type="component" value="Unassembled WGS sequence"/>
</dbReference>
<keyword evidence="2" id="KW-0732">Signal</keyword>
<dbReference type="OrthoDB" id="4367220at2759"/>
<dbReference type="GeneID" id="81384678"/>
<feature type="region of interest" description="Disordered" evidence="1">
    <location>
        <begin position="134"/>
        <end position="498"/>
    </location>
</feature>
<dbReference type="EMBL" id="JAPQKT010000006">
    <property type="protein sequence ID" value="KAJ5226587.1"/>
    <property type="molecule type" value="Genomic_DNA"/>
</dbReference>
<feature type="compositionally biased region" description="Low complexity" evidence="1">
    <location>
        <begin position="237"/>
        <end position="254"/>
    </location>
</feature>
<comment type="caution">
    <text evidence="3">The sequence shown here is derived from an EMBL/GenBank/DDBJ whole genome shotgun (WGS) entry which is preliminary data.</text>
</comment>
<dbReference type="RefSeq" id="XP_056498952.1">
    <property type="nucleotide sequence ID" value="XM_056645511.1"/>
</dbReference>
<feature type="compositionally biased region" description="Polar residues" evidence="1">
    <location>
        <begin position="1060"/>
        <end position="1071"/>
    </location>
</feature>
<name>A0A9W9NUQ4_PENCI</name>
<feature type="compositionally biased region" description="Basic and acidic residues" evidence="1">
    <location>
        <begin position="667"/>
        <end position="680"/>
    </location>
</feature>
<feature type="compositionally biased region" description="Low complexity" evidence="1">
    <location>
        <begin position="293"/>
        <end position="328"/>
    </location>
</feature>
<reference evidence="3" key="2">
    <citation type="journal article" date="2023" name="IMA Fungus">
        <title>Comparative genomic study of the Penicillium genus elucidates a diverse pangenome and 15 lateral gene transfer events.</title>
        <authorList>
            <person name="Petersen C."/>
            <person name="Sorensen T."/>
            <person name="Nielsen M.R."/>
            <person name="Sondergaard T.E."/>
            <person name="Sorensen J.L."/>
            <person name="Fitzpatrick D.A."/>
            <person name="Frisvad J.C."/>
            <person name="Nielsen K.L."/>
        </authorList>
    </citation>
    <scope>NUCLEOTIDE SEQUENCE</scope>
    <source>
        <strain evidence="3">IBT 23319</strain>
    </source>
</reference>
<feature type="compositionally biased region" description="Low complexity" evidence="1">
    <location>
        <begin position="182"/>
        <end position="213"/>
    </location>
</feature>
<feature type="compositionally biased region" description="Low complexity" evidence="1">
    <location>
        <begin position="374"/>
        <end position="455"/>
    </location>
</feature>
<feature type="region of interest" description="Disordered" evidence="1">
    <location>
        <begin position="666"/>
        <end position="724"/>
    </location>
</feature>
<sequence length="1491" mass="155487">MFLNRNGLAVSLLSLLPGTSASYNPIGGPITGDITNYESLVSGTPSVTAIFADVVAPSGSTVVVDFAKSTPPGISSPGASSTPSVPPCRGDPCTVTLTPVQFAPSVATWIQHLTTTVTVPEASTPVIHFSAIQEGEPGSGESASEDTTTAVPNSSPSEEPTPGQPPQSGAPAGETTATPDGSPSEAPTPSQPQSSAPAKETTTTSGGAPGTTPNKAQDPGSGAPNTPGSSTPYVPETSSDSTTQSNTDADISSTPPTPSPPSATNSQSGPKGVPTPSNTKTTPKPSGPARAGSTTAKDTASLTTTVTASDSSTSTTAENASESTTSDSPAVPDGSDTTTSNGHSATGKPPGSKTPSGPAGSTSKAGASTPLAVSSSTTSSNSDPSSTSDGSTSSGTPGTTESGSSSTFAGSTTAETSTGSNASGSTTPTESTPLTTPGPSQTSSTSQSSDSTTSSARLDNVPDSDDMSSMLSTLTGTSSSDVAALLSAEETRAPVTTEAWEDLMNEAPTVTASSDKAAQTTEGVALAGWLTKFNDNVQNSDLTDKDTYDKVKDNLSKTKDRVKNYVENRKSSDGSDGGSSDDSCGSGGGLFSIFKAASCFVNKASNEIENGSKDIGNLINSGWDLTSQGMSEIEKDLPDVDDITPEIEQEFKDNIKHFTEITESLENLEKENEKDDDNRTESQSQSSTSSSSSTSSDSTTSTTATETTSTSTSTGDSAGITCSPKCSACQSAETSADAAAASSYSSYSASVSASISSNEKRGLNVARQTTAPSVGKRANDEDDPYAYLDDPNRTGLEALNYEFFSSRFDAFEEGKLAKDTAKSEASVEVRHTVKGSLTSSRFIDFGRKIARVWVGGLTGCTAVGIVSEQGAWLGHFWESPTMEQESKDTPAWKNQVIDVLKQTDDGDTTPAYPLGATGQALHPDNNVQIFIMTPGDGGSPLYSDTLGWLEDLLTGDDAPWAGVDITRHLYDKPQVDKTGLDEIEDEQERENELAKRTEEAMKKYFTNPDQLNGRMMVEFAPRQTIDPDDGNNHDLKDPPFAMYRILMGERTDQKQWCPHENQQSGDGNNQKRAAACSLPSSSSTSTSSGTSTSTDSTSTDSTSTEKSSGTTTAATTTTSSPMCELQIYGSSYSVCTCSSTMGSHTLSHAMLKPTSTDCGDIKTFPMTSFIQVPTATPTSYICVNTPKDINGNQGAFCQCSSTMTKTDATTTDTSQTVAVVSLPYIMGSQTVLDQCADITDFPTDGISATTQSTETQPTRTFTDYTSTDFGNNNKVYVYTAAAEYYDYSKYGIPDITGPVTWTTGIGDPVKEFVHDYTTTNDGGTVYAYAEATGDGDGDVAPVGTPTATSVPEPTHNCVKFVVPAPGDIYNSATEQYLFTMWGIDHWSEAEDIERDIEGVLKDAGVESDISIEAGTGRWGTVAMWNNGRESDMTKEVREGLQGLGMGKPACNWIAKTGFDVNFPVKDSAVEEMDWIEENHPDAIKSPYPLEG</sequence>
<feature type="compositionally biased region" description="Low complexity" evidence="1">
    <location>
        <begin position="346"/>
        <end position="363"/>
    </location>
</feature>
<feature type="compositionally biased region" description="Polar residues" evidence="1">
    <location>
        <begin position="335"/>
        <end position="344"/>
    </location>
</feature>
<feature type="compositionally biased region" description="Low complexity" evidence="1">
    <location>
        <begin position="1080"/>
        <end position="1116"/>
    </location>
</feature>
<feature type="compositionally biased region" description="Low complexity" evidence="1">
    <location>
        <begin position="681"/>
        <end position="719"/>
    </location>
</feature>
<evidence type="ECO:0000313" key="4">
    <source>
        <dbReference type="Proteomes" id="UP001147733"/>
    </source>
</evidence>
<reference evidence="3" key="1">
    <citation type="submission" date="2022-11" db="EMBL/GenBank/DDBJ databases">
        <authorList>
            <person name="Petersen C."/>
        </authorList>
    </citation>
    <scope>NUCLEOTIDE SEQUENCE</scope>
    <source>
        <strain evidence="3">IBT 23319</strain>
    </source>
</reference>
<feature type="compositionally biased region" description="Low complexity" evidence="1">
    <location>
        <begin position="467"/>
        <end position="480"/>
    </location>
</feature>
<gene>
    <name evidence="3" type="ORF">N7469_006593</name>
</gene>
<proteinExistence type="predicted"/>
<feature type="compositionally biased region" description="Low complexity" evidence="1">
    <location>
        <begin position="274"/>
        <end position="284"/>
    </location>
</feature>
<evidence type="ECO:0000256" key="2">
    <source>
        <dbReference type="SAM" id="SignalP"/>
    </source>
</evidence>
<feature type="compositionally biased region" description="Polar residues" evidence="1">
    <location>
        <begin position="223"/>
        <end position="232"/>
    </location>
</feature>
<evidence type="ECO:0000256" key="1">
    <source>
        <dbReference type="SAM" id="MobiDB-lite"/>
    </source>
</evidence>
<feature type="compositionally biased region" description="Polar residues" evidence="1">
    <location>
        <begin position="146"/>
        <end position="158"/>
    </location>
</feature>
<feature type="compositionally biased region" description="Basic and acidic residues" evidence="1">
    <location>
        <begin position="559"/>
        <end position="573"/>
    </location>
</feature>
<organism evidence="3 4">
    <name type="scientific">Penicillium citrinum</name>
    <dbReference type="NCBI Taxonomy" id="5077"/>
    <lineage>
        <taxon>Eukaryota</taxon>
        <taxon>Fungi</taxon>
        <taxon>Dikarya</taxon>
        <taxon>Ascomycota</taxon>
        <taxon>Pezizomycotina</taxon>
        <taxon>Eurotiomycetes</taxon>
        <taxon>Eurotiomycetidae</taxon>
        <taxon>Eurotiales</taxon>
        <taxon>Aspergillaceae</taxon>
        <taxon>Penicillium</taxon>
    </lineage>
</organism>
<accession>A0A9W9NUQ4</accession>
<keyword evidence="4" id="KW-1185">Reference proteome</keyword>
<evidence type="ECO:0000313" key="3">
    <source>
        <dbReference type="EMBL" id="KAJ5226587.1"/>
    </source>
</evidence>
<feature type="signal peptide" evidence="2">
    <location>
        <begin position="1"/>
        <end position="21"/>
    </location>
</feature>
<feature type="chain" id="PRO_5040755414" evidence="2">
    <location>
        <begin position="22"/>
        <end position="1491"/>
    </location>
</feature>
<protein>
    <submittedName>
        <fullName evidence="3">Uncharacterized protein</fullName>
    </submittedName>
</protein>